<name>A0ABQ9GIZ9_9NEOP</name>
<accession>A0ABQ9GIZ9</accession>
<dbReference type="InterPro" id="IPR051072">
    <property type="entry name" value="CACNG_subunit"/>
</dbReference>
<evidence type="ECO:0000313" key="5">
    <source>
        <dbReference type="Proteomes" id="UP001159363"/>
    </source>
</evidence>
<dbReference type="EMBL" id="JARBHB010000012">
    <property type="protein sequence ID" value="KAJ8872002.1"/>
    <property type="molecule type" value="Genomic_DNA"/>
</dbReference>
<comment type="caution">
    <text evidence="4">The sequence shown here is derived from an EMBL/GenBank/DDBJ whole genome shotgun (WGS) entry which is preliminary data.</text>
</comment>
<feature type="region of interest" description="Disordered" evidence="1">
    <location>
        <begin position="597"/>
        <end position="618"/>
    </location>
</feature>
<feature type="transmembrane region" description="Helical" evidence="2">
    <location>
        <begin position="409"/>
        <end position="440"/>
    </location>
</feature>
<dbReference type="Gene3D" id="1.20.140.150">
    <property type="match status" value="1"/>
</dbReference>
<gene>
    <name evidence="4" type="ORF">PR048_028342</name>
</gene>
<feature type="transmembrane region" description="Helical" evidence="2">
    <location>
        <begin position="368"/>
        <end position="389"/>
    </location>
</feature>
<evidence type="ECO:0000256" key="3">
    <source>
        <dbReference type="SAM" id="SignalP"/>
    </source>
</evidence>
<protein>
    <submittedName>
        <fullName evidence="4">Uncharacterized protein</fullName>
    </submittedName>
</protein>
<evidence type="ECO:0000256" key="1">
    <source>
        <dbReference type="SAM" id="MobiDB-lite"/>
    </source>
</evidence>
<keyword evidence="2" id="KW-1133">Transmembrane helix</keyword>
<feature type="transmembrane region" description="Helical" evidence="2">
    <location>
        <begin position="227"/>
        <end position="251"/>
    </location>
</feature>
<evidence type="ECO:0000313" key="4">
    <source>
        <dbReference type="EMBL" id="KAJ8872002.1"/>
    </source>
</evidence>
<dbReference type="Proteomes" id="UP001159363">
    <property type="component" value="Chromosome 11"/>
</dbReference>
<feature type="chain" id="PRO_5046697840" evidence="3">
    <location>
        <begin position="19"/>
        <end position="772"/>
    </location>
</feature>
<keyword evidence="2" id="KW-0812">Transmembrane</keyword>
<sequence>MLWCFVFVVKALVRSCRLSTSIDWHSMKVRVLQSLFGTNRLKEGASFSQHDSGCFEISMSRSAIIKVRLASRPVVDEWMSGWSFNNRRRARRETSGVRSDQRKENVCLRALVQQIVSSSYYFLCSAMQTKKLKTAWWSYRRRTNYVDTSDHLAVDSREYVKALWESRLRMDEVDRNSRGSTNHTPGVKGSHDYPVVDAGECWATCVHTKHFPMPGLGRVTCEFRTHWWSVSWCLVLSAASFWGLIIIASGFEGLLVNTRIPISLQVAHFSRRPLGLRNHYPSRRIVSNASQFNSAVTRQSKGVEEELSDSCTQSNKLRSPGQRHFVDREVRVPGDSKQLSKSTQRQQMWSLLENHTSYAERNILPPGILAAGEGSLMMLIGLVMYISIFKAEIGSKLRPRSQLQPPLFTYRYGFSFVLVVSGFMSTEVAGTCAIFLYIYWHQLEWGRKGRHRRKMSALLDHHGALYPPACRRHPLPPRHCTHPDPNLQRRGPVIAIRTAISVSTMIAFIITISTAVAISTAKGHFGIKRQGSIVKCQGLRFKGQWVILVTGRSDRIRLSALRMIRQGGSASRACRYTLKGLPVVWADVPGSRQGVAERLARSPPTKANRAQSPAGSADFRKWESSRTMALIGGFFQGPHVSPPLHSGAAPYSHESPPLALKTSLLRAAQLSSLTLSTGPGAKNAILEKGLYHSRGKMGNPSAGGEHLAIPRLRLACDIQRDGIAFVLFQPRIGCADSALHIGFYTQHICSIDYVTCYRPVPNGDINHSCKLL</sequence>
<organism evidence="4 5">
    <name type="scientific">Dryococelus australis</name>
    <dbReference type="NCBI Taxonomy" id="614101"/>
    <lineage>
        <taxon>Eukaryota</taxon>
        <taxon>Metazoa</taxon>
        <taxon>Ecdysozoa</taxon>
        <taxon>Arthropoda</taxon>
        <taxon>Hexapoda</taxon>
        <taxon>Insecta</taxon>
        <taxon>Pterygota</taxon>
        <taxon>Neoptera</taxon>
        <taxon>Polyneoptera</taxon>
        <taxon>Phasmatodea</taxon>
        <taxon>Verophasmatodea</taxon>
        <taxon>Anareolatae</taxon>
        <taxon>Phasmatidae</taxon>
        <taxon>Eurycanthinae</taxon>
        <taxon>Dryococelus</taxon>
    </lineage>
</organism>
<feature type="signal peptide" evidence="3">
    <location>
        <begin position="1"/>
        <end position="18"/>
    </location>
</feature>
<feature type="region of interest" description="Disordered" evidence="1">
    <location>
        <begin position="300"/>
        <end position="319"/>
    </location>
</feature>
<dbReference type="PANTHER" id="PTHR12107:SF0">
    <property type="entry name" value="STARGAZIN (MAMMALIAN CALCIUM CHANNEL) HOMOLOG"/>
    <property type="match status" value="1"/>
</dbReference>
<keyword evidence="3" id="KW-0732">Signal</keyword>
<keyword evidence="5" id="KW-1185">Reference proteome</keyword>
<proteinExistence type="predicted"/>
<feature type="transmembrane region" description="Helical" evidence="2">
    <location>
        <begin position="494"/>
        <end position="518"/>
    </location>
</feature>
<keyword evidence="2" id="KW-0472">Membrane</keyword>
<reference evidence="4 5" key="1">
    <citation type="submission" date="2023-02" db="EMBL/GenBank/DDBJ databases">
        <title>LHISI_Scaffold_Assembly.</title>
        <authorList>
            <person name="Stuart O.P."/>
            <person name="Cleave R."/>
            <person name="Magrath M.J.L."/>
            <person name="Mikheyev A.S."/>
        </authorList>
    </citation>
    <scope>NUCLEOTIDE SEQUENCE [LARGE SCALE GENOMIC DNA]</scope>
    <source>
        <strain evidence="4">Daus_M_001</strain>
        <tissue evidence="4">Leg muscle</tissue>
    </source>
</reference>
<dbReference type="PANTHER" id="PTHR12107">
    <property type="entry name" value="VOLTAGE-DEPENDENT CALCIUM CHANNEL GAMMA SUBUNIT"/>
    <property type="match status" value="1"/>
</dbReference>
<evidence type="ECO:0000256" key="2">
    <source>
        <dbReference type="SAM" id="Phobius"/>
    </source>
</evidence>